<dbReference type="Proteomes" id="UP000319700">
    <property type="component" value="Unassembled WGS sequence"/>
</dbReference>
<reference evidence="1 2" key="1">
    <citation type="journal article" date="2019" name="Environ. Microbiol.">
        <title>Species interactions and distinct microbial communities in high Arctic permafrost affected cryosols are associated with the CH4 and CO2 gas fluxes.</title>
        <authorList>
            <person name="Altshuler I."/>
            <person name="Hamel J."/>
            <person name="Turney S."/>
            <person name="Magnuson E."/>
            <person name="Levesque R."/>
            <person name="Greer C."/>
            <person name="Whyte L.G."/>
        </authorList>
    </citation>
    <scope>NUCLEOTIDE SEQUENCE [LARGE SCALE GENOMIC DNA]</scope>
    <source>
        <strain evidence="1 2">42</strain>
    </source>
</reference>
<dbReference type="AlphaFoldDB" id="A0A502ECC4"/>
<accession>A0A502ECC4</accession>
<protein>
    <submittedName>
        <fullName evidence="1">Uncharacterized protein</fullName>
    </submittedName>
</protein>
<comment type="caution">
    <text evidence="1">The sequence shown here is derived from an EMBL/GenBank/DDBJ whole genome shotgun (WGS) entry which is preliminary data.</text>
</comment>
<organism evidence="1 2">
    <name type="scientific">Flavobacterium pectinovorum</name>
    <dbReference type="NCBI Taxonomy" id="29533"/>
    <lineage>
        <taxon>Bacteria</taxon>
        <taxon>Pseudomonadati</taxon>
        <taxon>Bacteroidota</taxon>
        <taxon>Flavobacteriia</taxon>
        <taxon>Flavobacteriales</taxon>
        <taxon>Flavobacteriaceae</taxon>
        <taxon>Flavobacterium</taxon>
    </lineage>
</organism>
<evidence type="ECO:0000313" key="2">
    <source>
        <dbReference type="Proteomes" id="UP000319700"/>
    </source>
</evidence>
<evidence type="ECO:0000313" key="1">
    <source>
        <dbReference type="EMBL" id="TPG35333.1"/>
    </source>
</evidence>
<sequence>MGRTTEFYKLDAEKAKKNLILDLSSKTKFKKSFENFIIERKNEFKDDFDVTFDNVVQKVSSNINTILPSELWELTFWLGEIEYERRTFQGESYEKMYNELYINNGIESLYEIQNRNAYGFMFQYGNFTDYFEVNEIREMDSGHNVDTKDFVRFLDYMILLMKKILDADLDKSEYKHVFSKEEIEEISKIENLNQENKLLFQRIEAEFVWLKQNFIKEKEEEDLDKNYSSRNADYATIFCADSFFEHCIRIKNSLNEINTNILIVDSI</sequence>
<gene>
    <name evidence="1" type="ORF">EAH81_21455</name>
</gene>
<dbReference type="EMBL" id="RCZH01000017">
    <property type="protein sequence ID" value="TPG35333.1"/>
    <property type="molecule type" value="Genomic_DNA"/>
</dbReference>
<keyword evidence="2" id="KW-1185">Reference proteome</keyword>
<dbReference type="OrthoDB" id="1239135at2"/>
<dbReference type="RefSeq" id="WP_140510980.1">
    <property type="nucleotide sequence ID" value="NZ_RCZH01000017.1"/>
</dbReference>
<proteinExistence type="predicted"/>
<name>A0A502ECC4_9FLAO</name>